<dbReference type="GO" id="GO:0005829">
    <property type="term" value="C:cytosol"/>
    <property type="evidence" value="ECO:0007669"/>
    <property type="project" value="TreeGrafter"/>
</dbReference>
<evidence type="ECO:0000256" key="1">
    <source>
        <dbReference type="ARBA" id="ARBA00023125"/>
    </source>
</evidence>
<dbReference type="InterPro" id="IPR000944">
    <property type="entry name" value="Tscrpt_reg_Rrf2"/>
</dbReference>
<dbReference type="EMBL" id="FQUU01000002">
    <property type="protein sequence ID" value="SHE51307.1"/>
    <property type="molecule type" value="Genomic_DNA"/>
</dbReference>
<evidence type="ECO:0000313" key="3">
    <source>
        <dbReference type="Proteomes" id="UP000184048"/>
    </source>
</evidence>
<keyword evidence="1" id="KW-0238">DNA-binding</keyword>
<evidence type="ECO:0000313" key="2">
    <source>
        <dbReference type="EMBL" id="SHE51307.1"/>
    </source>
</evidence>
<dbReference type="Pfam" id="PF02082">
    <property type="entry name" value="Rrf2"/>
    <property type="match status" value="1"/>
</dbReference>
<dbReference type="GO" id="GO:0003677">
    <property type="term" value="F:DNA binding"/>
    <property type="evidence" value="ECO:0007669"/>
    <property type="project" value="UniProtKB-KW"/>
</dbReference>
<name>A0A1M4U431_9BACT</name>
<dbReference type="GO" id="GO:0003700">
    <property type="term" value="F:DNA-binding transcription factor activity"/>
    <property type="evidence" value="ECO:0007669"/>
    <property type="project" value="TreeGrafter"/>
</dbReference>
<proteinExistence type="predicted"/>
<dbReference type="Gene3D" id="1.10.10.10">
    <property type="entry name" value="Winged helix-like DNA-binding domain superfamily/Winged helix DNA-binding domain"/>
    <property type="match status" value="1"/>
</dbReference>
<dbReference type="PROSITE" id="PS51197">
    <property type="entry name" value="HTH_RRF2_2"/>
    <property type="match status" value="1"/>
</dbReference>
<reference evidence="2 3" key="1">
    <citation type="submission" date="2016-11" db="EMBL/GenBank/DDBJ databases">
        <authorList>
            <person name="Jaros S."/>
            <person name="Januszkiewicz K."/>
            <person name="Wedrychowicz H."/>
        </authorList>
    </citation>
    <scope>NUCLEOTIDE SEQUENCE [LARGE SCALE GENOMIC DNA]</scope>
    <source>
        <strain evidence="2 3">DSM 18119</strain>
    </source>
</reference>
<dbReference type="STRING" id="1121884.SAMN02745131_00515"/>
<accession>A0A1M4U431</accession>
<protein>
    <submittedName>
        <fullName evidence="2">Transcriptional regulator, BadM/Rrf2 family</fullName>
    </submittedName>
</protein>
<dbReference type="InterPro" id="IPR036390">
    <property type="entry name" value="WH_DNA-bd_sf"/>
</dbReference>
<sequence>MGQKHDVGSSTIRTWIFITEGIQELFKQKNHLSMKITAQEEYGLRLLIRIACCKDDTGMSIPQLSEAEGLTPPYVAKLTRILRMEGFINSTPGYKGGYILAVPASEININKVLKALGGSLFDPTFCSSHAGTLKICTHSIDCSARSLWQMVQFSIDQVLDKISLQDLVNAEKDSAKVLIDILEQNTDTVKQD</sequence>
<dbReference type="SUPFAM" id="SSF46785">
    <property type="entry name" value="Winged helix' DNA-binding domain"/>
    <property type="match status" value="1"/>
</dbReference>
<organism evidence="2 3">
    <name type="scientific">Flavisolibacter ginsengisoli DSM 18119</name>
    <dbReference type="NCBI Taxonomy" id="1121884"/>
    <lineage>
        <taxon>Bacteria</taxon>
        <taxon>Pseudomonadati</taxon>
        <taxon>Bacteroidota</taxon>
        <taxon>Chitinophagia</taxon>
        <taxon>Chitinophagales</taxon>
        <taxon>Chitinophagaceae</taxon>
        <taxon>Flavisolibacter</taxon>
    </lineage>
</organism>
<dbReference type="InterPro" id="IPR036388">
    <property type="entry name" value="WH-like_DNA-bd_sf"/>
</dbReference>
<dbReference type="Proteomes" id="UP000184048">
    <property type="component" value="Unassembled WGS sequence"/>
</dbReference>
<dbReference type="PANTHER" id="PTHR33221">
    <property type="entry name" value="WINGED HELIX-TURN-HELIX TRANSCRIPTIONAL REGULATOR, RRF2 FAMILY"/>
    <property type="match status" value="1"/>
</dbReference>
<keyword evidence="3" id="KW-1185">Reference proteome</keyword>
<gene>
    <name evidence="2" type="ORF">SAMN02745131_00515</name>
</gene>
<dbReference type="NCBIfam" id="TIGR00738">
    <property type="entry name" value="rrf2_super"/>
    <property type="match status" value="1"/>
</dbReference>
<dbReference type="PANTHER" id="PTHR33221:SF5">
    <property type="entry name" value="HTH-TYPE TRANSCRIPTIONAL REGULATOR ISCR"/>
    <property type="match status" value="1"/>
</dbReference>
<dbReference type="AlphaFoldDB" id="A0A1M4U431"/>